<feature type="region of interest" description="Disordered" evidence="2">
    <location>
        <begin position="331"/>
        <end position="435"/>
    </location>
</feature>
<organism evidence="3 4">
    <name type="scientific">Coccomyxa viridis</name>
    <dbReference type="NCBI Taxonomy" id="1274662"/>
    <lineage>
        <taxon>Eukaryota</taxon>
        <taxon>Viridiplantae</taxon>
        <taxon>Chlorophyta</taxon>
        <taxon>core chlorophytes</taxon>
        <taxon>Trebouxiophyceae</taxon>
        <taxon>Trebouxiophyceae incertae sedis</taxon>
        <taxon>Coccomyxaceae</taxon>
        <taxon>Coccomyxa</taxon>
    </lineage>
</organism>
<evidence type="ECO:0000256" key="1">
    <source>
        <dbReference type="ARBA" id="ARBA00024339"/>
    </source>
</evidence>
<proteinExistence type="inferred from homology"/>
<gene>
    <name evidence="3" type="primary">g11589</name>
    <name evidence="3" type="ORF">VP750_LOCUS10358</name>
</gene>
<accession>A0ABP1GAY0</accession>
<reference evidence="3 4" key="1">
    <citation type="submission" date="2024-06" db="EMBL/GenBank/DDBJ databases">
        <authorList>
            <person name="Kraege A."/>
            <person name="Thomma B."/>
        </authorList>
    </citation>
    <scope>NUCLEOTIDE SEQUENCE [LARGE SCALE GENOMIC DNA]</scope>
</reference>
<evidence type="ECO:0000313" key="4">
    <source>
        <dbReference type="Proteomes" id="UP001497392"/>
    </source>
</evidence>
<dbReference type="PANTHER" id="PTHR13465:SF2">
    <property type="entry name" value="PHAGOSOME ASSEMBLY FACTOR 1"/>
    <property type="match status" value="1"/>
</dbReference>
<evidence type="ECO:0000313" key="3">
    <source>
        <dbReference type="EMBL" id="CAL5228452.1"/>
    </source>
</evidence>
<dbReference type="InterPro" id="IPR005373">
    <property type="entry name" value="PHAF1"/>
</dbReference>
<comment type="similarity">
    <text evidence="1">Belongs to the PHAF1 family.</text>
</comment>
<evidence type="ECO:0000256" key="2">
    <source>
        <dbReference type="SAM" id="MobiDB-lite"/>
    </source>
</evidence>
<sequence length="642" mass="67648">MLLTLEVQPGRGLAYFTLGMSLFDAVNLIRKRRSDLSCVEVKYANQAVFGQDIVINFPEHGFHLRFEPRSQRLRLIEVYDVTRLQVKYGKSLIGGASHPATFVRVYDVCGPTYPGEYEPKTRTYTLHYPGLAFLFPIPAQHAEACSENHIGMPLEFPDGSTPLASRICIYAASEATTDAVAAAAAPPAVAGSLCSEVVEARVHEGLHFRYGGQTVSFGDSPQDVWSELGAPSSTAAKSADSMLMHMRSGTPPGADYFYTYHSRGLDILFDGRTHKVRKFVLRTNVPGHPDFNVYAKCNFVLVLPSASSGPLLEPLGNGHAGLSNWDSNSGTDLTVSSREPSGSCSAGSSSLFGLSNPISPPAAPEHPPQDFARDSSGQLSSQDHSFWNSLSTMGNDLFYSPNPSPAGQAKSAEPSSEAGSHQQAQAQAQLAEGPLSSGVSAATAVNDASFKDSALKLDEDGGQELADARDGWDFDCNFSLPDAPVSAAASAAPQGDQGWVGFGPSPDASSASHMPPGAKGALPAAQDCLPPSNFSSSGQHGLKDHAGLKDHQPPKAKAQSHGSSSNAGELLGAEAPSRPSITADSTWEDISAILGDAGRATIHSRGFASNPFGPTLVYGYRGVAFEALKNGHLAGLTLFQAS</sequence>
<feature type="compositionally biased region" description="Polar residues" evidence="2">
    <location>
        <begin position="375"/>
        <end position="394"/>
    </location>
</feature>
<feature type="compositionally biased region" description="Low complexity" evidence="2">
    <location>
        <begin position="336"/>
        <end position="357"/>
    </location>
</feature>
<feature type="region of interest" description="Disordered" evidence="2">
    <location>
        <begin position="487"/>
        <end position="582"/>
    </location>
</feature>
<feature type="compositionally biased region" description="Basic and acidic residues" evidence="2">
    <location>
        <begin position="541"/>
        <end position="553"/>
    </location>
</feature>
<keyword evidence="4" id="KW-1185">Reference proteome</keyword>
<dbReference type="InterPro" id="IPR039156">
    <property type="entry name" value="PHAF1/BROMI"/>
</dbReference>
<comment type="caution">
    <text evidence="3">The sequence shown here is derived from an EMBL/GenBank/DDBJ whole genome shotgun (WGS) entry which is preliminary data.</text>
</comment>
<protein>
    <submittedName>
        <fullName evidence="3">G11589 protein</fullName>
    </submittedName>
</protein>
<dbReference type="Pfam" id="PF03676">
    <property type="entry name" value="PHAF1"/>
    <property type="match status" value="2"/>
</dbReference>
<dbReference type="EMBL" id="CAXHTA020000018">
    <property type="protein sequence ID" value="CAL5228452.1"/>
    <property type="molecule type" value="Genomic_DNA"/>
</dbReference>
<name>A0ABP1GAY0_9CHLO</name>
<dbReference type="PANTHER" id="PTHR13465">
    <property type="entry name" value="UPF0183 PROTEIN"/>
    <property type="match status" value="1"/>
</dbReference>
<dbReference type="Proteomes" id="UP001497392">
    <property type="component" value="Unassembled WGS sequence"/>
</dbReference>